<dbReference type="InterPro" id="IPR051922">
    <property type="entry name" value="Bact_Sporulation_Assoc"/>
</dbReference>
<dbReference type="AlphaFoldDB" id="A0A939QAX3"/>
<dbReference type="Gene3D" id="3.40.50.12090">
    <property type="match status" value="1"/>
</dbReference>
<dbReference type="Gene3D" id="2.60.40.2700">
    <property type="match status" value="1"/>
</dbReference>
<dbReference type="PANTHER" id="PTHR30032">
    <property type="entry name" value="N-ACETYLMURAMOYL-L-ALANINE AMIDASE-RELATED"/>
    <property type="match status" value="1"/>
</dbReference>
<keyword evidence="3" id="KW-1185">Reference proteome</keyword>
<name>A0A939QAX3_9MICO</name>
<dbReference type="SUPFAM" id="SSF55486">
    <property type="entry name" value="Metalloproteases ('zincins'), catalytic domain"/>
    <property type="match status" value="1"/>
</dbReference>
<evidence type="ECO:0000256" key="1">
    <source>
        <dbReference type="SAM" id="MobiDB-lite"/>
    </source>
</evidence>
<dbReference type="Pfam" id="PF04122">
    <property type="entry name" value="CW_binding_2"/>
    <property type="match status" value="2"/>
</dbReference>
<comment type="caution">
    <text evidence="2">The sequence shown here is derived from an EMBL/GenBank/DDBJ whole genome shotgun (WGS) entry which is preliminary data.</text>
</comment>
<feature type="region of interest" description="Disordered" evidence="1">
    <location>
        <begin position="54"/>
        <end position="123"/>
    </location>
</feature>
<accession>A0A939QAX3</accession>
<dbReference type="Gene3D" id="3.40.390.10">
    <property type="entry name" value="Collagenase (Catalytic Domain)"/>
    <property type="match status" value="1"/>
</dbReference>
<dbReference type="GO" id="GO:0008237">
    <property type="term" value="F:metallopeptidase activity"/>
    <property type="evidence" value="ECO:0007669"/>
    <property type="project" value="InterPro"/>
</dbReference>
<evidence type="ECO:0000313" key="3">
    <source>
        <dbReference type="Proteomes" id="UP000668403"/>
    </source>
</evidence>
<dbReference type="InterPro" id="IPR007253">
    <property type="entry name" value="Cell_wall-bd_2"/>
</dbReference>
<feature type="compositionally biased region" description="Acidic residues" evidence="1">
    <location>
        <begin position="63"/>
        <end position="77"/>
    </location>
</feature>
<organism evidence="2 3">
    <name type="scientific">Leucobacter tardus</name>
    <dbReference type="NCBI Taxonomy" id="501483"/>
    <lineage>
        <taxon>Bacteria</taxon>
        <taxon>Bacillati</taxon>
        <taxon>Actinomycetota</taxon>
        <taxon>Actinomycetes</taxon>
        <taxon>Micrococcales</taxon>
        <taxon>Microbacteriaceae</taxon>
        <taxon>Leucobacter</taxon>
    </lineage>
</organism>
<proteinExistence type="predicted"/>
<dbReference type="PANTHER" id="PTHR30032:SF4">
    <property type="entry name" value="AMIDASE ENHANCER"/>
    <property type="match status" value="1"/>
</dbReference>
<feature type="compositionally biased region" description="Polar residues" evidence="1">
    <location>
        <begin position="396"/>
        <end position="412"/>
    </location>
</feature>
<feature type="compositionally biased region" description="Low complexity" evidence="1">
    <location>
        <begin position="89"/>
        <end position="98"/>
    </location>
</feature>
<feature type="region of interest" description="Disordered" evidence="1">
    <location>
        <begin position="391"/>
        <end position="413"/>
    </location>
</feature>
<sequence length="1011" mass="105019">MRSHIFLWPFHRICLRYTRVRDRGKQNMRAVSRSFMGAALAALLVLSASPAWAQDATTPDPAVDQEAEVDVPAEESSESTPATAPPTEEPAQPEPTEQSNEERDTSEPDGSGGEDSSENGAEVSDEVDVTGIVMMTPDEPHHSEDVVDELSESGGGVAIATEEGPIIPIDPASIEGQLEPGADFDGSVTLSDSVQEAVDDELNRDAAPSDDEVLEALSSVAIASEEYLPAAGTLAAAQASASKKHLVDIAWVNGGSAPGYTALQNMVRSSSGYWSGQTSRSVDGLSITNTRSFTYADRCNYWGAWDAAARQFGRTAYDYQGRNAARHLVVFMQSGGCGWAGMGTLGSLHSGGMVWVDLAVRPGGTAVSRAQPTLDHEFGHNFGLGHSHARHCSGARTDTATQAKSWPSTGGTRQVPLAPCSDIEYGDHWSPMGFDNSLRTTKSPSLTIPQREALGVLQSGSLQNVSSSAGVTQTFTLRSLDQGSGLRGLKVKSPTSGGDFYVEYRSGAGQDSGVPWSNGDLWYTPNVQGTYISTGLRVVKGYPETWSGGRELRTSVIAHTVRSGPDAGKHYTIKPGQGNGPYGATVRVTNVSNTRTTATVRIDFKGFRSGGKKVTTSVVGGGSATPGKDVKAALSGSWTSQLGTPTKITESYQWLRNGKAISGATKSTYRLSTADAGQQIAVKVVPSASGFISGAGSQSAATKVSSAPQAPSTTRFAGKDRFASAAAISKNSFPKTTGGTVVVTVGANIAEALSAAPLATQLKGPLLLVEQNRVPAATKTELNRLKPKRVIVVGSTRAVSQRAANELKATGRTIERVAGNDQYSTSIAVMKRGWPNGTSRAFVASGTRFLEPIAASAAAGSAGAPLILVPGSAAQAPATTLRALKDAGVKRIDIAGGSGGVSSGIERSLRDGRSITRHSGASSAAVSASLARNQHTRGGDISIASSSAYPEAMAGAAAAGSRKSPLVFAQPTCILGPVADAITVVSPKRIWLVAPSSALGSQVQRGDRCAS</sequence>
<gene>
    <name evidence="2" type="ORF">J4H85_00010</name>
</gene>
<dbReference type="Proteomes" id="UP000668403">
    <property type="component" value="Unassembled WGS sequence"/>
</dbReference>
<reference evidence="2" key="1">
    <citation type="submission" date="2021-03" db="EMBL/GenBank/DDBJ databases">
        <title>Leucobacter chromiisoli sp. nov., isolated from chromium-containing soil of chemical plant.</title>
        <authorList>
            <person name="Xu Z."/>
        </authorList>
    </citation>
    <scope>NUCLEOTIDE SEQUENCE</scope>
    <source>
        <strain evidence="2">K 70/01</strain>
    </source>
</reference>
<dbReference type="InterPro" id="IPR024079">
    <property type="entry name" value="MetalloPept_cat_dom_sf"/>
</dbReference>
<protein>
    <submittedName>
        <fullName evidence="2">Cell wall-binding repeat-containing protein</fullName>
    </submittedName>
</protein>
<dbReference type="GO" id="GO:0030288">
    <property type="term" value="C:outer membrane-bounded periplasmic space"/>
    <property type="evidence" value="ECO:0007669"/>
    <property type="project" value="TreeGrafter"/>
</dbReference>
<dbReference type="RefSeq" id="WP_208235711.1">
    <property type="nucleotide sequence ID" value="NZ_JAGFBF010000001.1"/>
</dbReference>
<dbReference type="EMBL" id="JAGFBF010000001">
    <property type="protein sequence ID" value="MBO2988381.1"/>
    <property type="molecule type" value="Genomic_DNA"/>
</dbReference>
<evidence type="ECO:0000313" key="2">
    <source>
        <dbReference type="EMBL" id="MBO2988381.1"/>
    </source>
</evidence>